<keyword evidence="1" id="KW-0732">Signal</keyword>
<proteinExistence type="predicted"/>
<sequence length="228" mass="23987">MKTLALCIAAGLCSLQAPAVLAQSSCNSDRVPVPAALFERFVSADCEDCWHDPKTPEPGPSALVVDWIVPTAAGDEAPLSAAAAPDALARLHSLARAAPTGTDVHTDTVAPRPGRLRVAVGPAFNDYIGGLVRFTPPRGAQAPYRFWLVLVEGIPAGSEGSPVARRVVRNVFHGEWPSGPQADLRPLRIPDNAQASRLGIVGWVQDARGHTVAAAQALCPPQPEPARR</sequence>
<accession>A0A7H0HKH7</accession>
<dbReference type="KEGG" id="amon:H9L24_10080"/>
<dbReference type="Proteomes" id="UP000516057">
    <property type="component" value="Chromosome"/>
</dbReference>
<dbReference type="EMBL" id="CP060790">
    <property type="protein sequence ID" value="QNP61043.1"/>
    <property type="molecule type" value="Genomic_DNA"/>
</dbReference>
<dbReference type="RefSeq" id="WP_187738020.1">
    <property type="nucleotide sequence ID" value="NZ_CP060790.1"/>
</dbReference>
<name>A0A7H0HKH7_9BURK</name>
<feature type="chain" id="PRO_5028978008" description="Lipoprotein" evidence="1">
    <location>
        <begin position="23"/>
        <end position="228"/>
    </location>
</feature>
<protein>
    <recommendedName>
        <fullName evidence="4">Lipoprotein</fullName>
    </recommendedName>
</protein>
<reference evidence="2 3" key="1">
    <citation type="submission" date="2020-08" db="EMBL/GenBank/DDBJ databases">
        <title>Genome sequence of Acidovorax monticola KACC 19171T.</title>
        <authorList>
            <person name="Hyun D.-W."/>
            <person name="Bae J.-W."/>
        </authorList>
    </citation>
    <scope>NUCLEOTIDE SEQUENCE [LARGE SCALE GENOMIC DNA]</scope>
    <source>
        <strain evidence="2 3">KACC 19171</strain>
    </source>
</reference>
<evidence type="ECO:0000256" key="1">
    <source>
        <dbReference type="SAM" id="SignalP"/>
    </source>
</evidence>
<dbReference type="AlphaFoldDB" id="A0A7H0HKH7"/>
<organism evidence="2 3">
    <name type="scientific">Paenacidovorax monticola</name>
    <dbReference type="NCBI Taxonomy" id="1926868"/>
    <lineage>
        <taxon>Bacteria</taxon>
        <taxon>Pseudomonadati</taxon>
        <taxon>Pseudomonadota</taxon>
        <taxon>Betaproteobacteria</taxon>
        <taxon>Burkholderiales</taxon>
        <taxon>Comamonadaceae</taxon>
        <taxon>Paenacidovorax</taxon>
    </lineage>
</organism>
<keyword evidence="3" id="KW-1185">Reference proteome</keyword>
<evidence type="ECO:0008006" key="4">
    <source>
        <dbReference type="Google" id="ProtNLM"/>
    </source>
</evidence>
<feature type="signal peptide" evidence="1">
    <location>
        <begin position="1"/>
        <end position="22"/>
    </location>
</feature>
<evidence type="ECO:0000313" key="3">
    <source>
        <dbReference type="Proteomes" id="UP000516057"/>
    </source>
</evidence>
<gene>
    <name evidence="2" type="ORF">H9L24_10080</name>
</gene>
<evidence type="ECO:0000313" key="2">
    <source>
        <dbReference type="EMBL" id="QNP61043.1"/>
    </source>
</evidence>